<dbReference type="PANTHER" id="PTHR33744:SF7">
    <property type="entry name" value="PUCR FAMILY TRANSCRIPTIONAL REGULATOR"/>
    <property type="match status" value="1"/>
</dbReference>
<dbReference type="PANTHER" id="PTHR33744">
    <property type="entry name" value="CARBOHYDRATE DIACID REGULATOR"/>
    <property type="match status" value="1"/>
</dbReference>
<feature type="domain" description="PucR C-terminal helix-turn-helix" evidence="2">
    <location>
        <begin position="339"/>
        <end position="393"/>
    </location>
</feature>
<gene>
    <name evidence="4" type="ORF">CGZ92_11190</name>
</gene>
<dbReference type="EMBL" id="NMVI01000025">
    <property type="protein sequence ID" value="OYN85354.1"/>
    <property type="molecule type" value="Genomic_DNA"/>
</dbReference>
<dbReference type="Proteomes" id="UP000216533">
    <property type="component" value="Unassembled WGS sequence"/>
</dbReference>
<evidence type="ECO:0000256" key="1">
    <source>
        <dbReference type="ARBA" id="ARBA00006754"/>
    </source>
</evidence>
<evidence type="ECO:0000259" key="3">
    <source>
        <dbReference type="Pfam" id="PF17853"/>
    </source>
</evidence>
<dbReference type="AlphaFoldDB" id="A0A255E1D4"/>
<dbReference type="Pfam" id="PF13556">
    <property type="entry name" value="HTH_30"/>
    <property type="match status" value="1"/>
</dbReference>
<reference evidence="4 5" key="1">
    <citation type="submission" date="2017-07" db="EMBL/GenBank/DDBJ databases">
        <title>Draft whole genome sequences of clinical Proprionibacteriaceae strains.</title>
        <authorList>
            <person name="Bernier A.-M."/>
            <person name="Bernard K."/>
            <person name="Domingo M.-C."/>
        </authorList>
    </citation>
    <scope>NUCLEOTIDE SEQUENCE [LARGE SCALE GENOMIC DNA]</scope>
    <source>
        <strain evidence="4 5">NML 160184</strain>
    </source>
</reference>
<dbReference type="Pfam" id="PF17853">
    <property type="entry name" value="GGDEF_2"/>
    <property type="match status" value="1"/>
</dbReference>
<dbReference type="InterPro" id="IPR041522">
    <property type="entry name" value="CdaR_GGDEF"/>
</dbReference>
<feature type="domain" description="CdaR GGDEF-like" evidence="3">
    <location>
        <begin position="175"/>
        <end position="289"/>
    </location>
</feature>
<sequence length="399" mass="43087">MISSQHSTTPAALMPSARARTAMVKKLSGMTASLTTAAVSEMEARHDWFRELDARHRSWITLVARAGIDGFVDWFADRAEDGSTAAVFNSAPRELLREMSLHQTVELVRTTIDVIESELQQRLPRSERSVMQLAIVHYSREIAFAAAEVYAQAAETRGAWDARMESQVVDAVVRGEAGPEVMSRASTLGWTSTEAVCVVIGHAPEEGINTEALRRITNQRQAELLGSVQGERVVLLLAGPPVLDSEGALTLSTHLIQAFGPGPVVVGPTVANLEEAVSSARSALSGLRAAHAWTHAPRPVLADALLPERALAGDGHARRRLGVEIFGDLHNSGGDLELTLVAFLDAGGSVEATARSLFVHANTVRYRLRRIHEITGYSPTDARDAYLLRMALTLGALRS</sequence>
<organism evidence="4 5">
    <name type="scientific">Parenemella sanctibonifatiensis</name>
    <dbReference type="NCBI Taxonomy" id="2016505"/>
    <lineage>
        <taxon>Bacteria</taxon>
        <taxon>Bacillati</taxon>
        <taxon>Actinomycetota</taxon>
        <taxon>Actinomycetes</taxon>
        <taxon>Propionibacteriales</taxon>
        <taxon>Propionibacteriaceae</taxon>
        <taxon>Parenemella</taxon>
    </lineage>
</organism>
<dbReference type="Gene3D" id="1.10.10.2840">
    <property type="entry name" value="PucR C-terminal helix-turn-helix domain"/>
    <property type="match status" value="1"/>
</dbReference>
<comment type="similarity">
    <text evidence="1">Belongs to the CdaR family.</text>
</comment>
<evidence type="ECO:0000313" key="4">
    <source>
        <dbReference type="EMBL" id="OYN85354.1"/>
    </source>
</evidence>
<evidence type="ECO:0000313" key="5">
    <source>
        <dbReference type="Proteomes" id="UP000216533"/>
    </source>
</evidence>
<dbReference type="InterPro" id="IPR051448">
    <property type="entry name" value="CdaR-like_regulators"/>
</dbReference>
<name>A0A255E1D4_9ACTN</name>
<protein>
    <submittedName>
        <fullName evidence="4">PucR family transcriptional regulator</fullName>
    </submittedName>
</protein>
<dbReference type="RefSeq" id="WP_094451459.1">
    <property type="nucleotide sequence ID" value="NZ_NMVI01000025.1"/>
</dbReference>
<accession>A0A255E1D4</accession>
<proteinExistence type="inferred from homology"/>
<evidence type="ECO:0000259" key="2">
    <source>
        <dbReference type="Pfam" id="PF13556"/>
    </source>
</evidence>
<comment type="caution">
    <text evidence="4">The sequence shown here is derived from an EMBL/GenBank/DDBJ whole genome shotgun (WGS) entry which is preliminary data.</text>
</comment>
<dbReference type="InterPro" id="IPR025736">
    <property type="entry name" value="PucR_C-HTH_dom"/>
</dbReference>
<dbReference type="InterPro" id="IPR042070">
    <property type="entry name" value="PucR_C-HTH_sf"/>
</dbReference>